<keyword evidence="5" id="KW-1185">Reference proteome</keyword>
<dbReference type="InterPro" id="IPR050216">
    <property type="entry name" value="LRR_domain-containing"/>
</dbReference>
<reference evidence="4" key="1">
    <citation type="submission" date="2020-05" db="EMBL/GenBank/DDBJ databases">
        <title>Phylogenomic resolution of chytrid fungi.</title>
        <authorList>
            <person name="Stajich J.E."/>
            <person name="Amses K."/>
            <person name="Simmons R."/>
            <person name="Seto K."/>
            <person name="Myers J."/>
            <person name="Bonds A."/>
            <person name="Quandt C.A."/>
            <person name="Barry K."/>
            <person name="Liu P."/>
            <person name="Grigoriev I."/>
            <person name="Longcore J.E."/>
            <person name="James T.Y."/>
        </authorList>
    </citation>
    <scope>NUCLEOTIDE SEQUENCE</scope>
    <source>
        <strain evidence="4">JEL0476</strain>
    </source>
</reference>
<feature type="compositionally biased region" description="Low complexity" evidence="3">
    <location>
        <begin position="367"/>
        <end position="386"/>
    </location>
</feature>
<accession>A0AAD5U148</accession>
<comment type="caution">
    <text evidence="4">The sequence shown here is derived from an EMBL/GenBank/DDBJ whole genome shotgun (WGS) entry which is preliminary data.</text>
</comment>
<dbReference type="PANTHER" id="PTHR48051:SF1">
    <property type="entry name" value="RAS SUPPRESSOR PROTEIN 1"/>
    <property type="match status" value="1"/>
</dbReference>
<feature type="region of interest" description="Disordered" evidence="3">
    <location>
        <begin position="363"/>
        <end position="386"/>
    </location>
</feature>
<proteinExistence type="predicted"/>
<dbReference type="Gene3D" id="3.80.10.10">
    <property type="entry name" value="Ribonuclease Inhibitor"/>
    <property type="match status" value="1"/>
</dbReference>
<dbReference type="SMART" id="SM00369">
    <property type="entry name" value="LRR_TYP"/>
    <property type="match status" value="4"/>
</dbReference>
<evidence type="ECO:0000256" key="2">
    <source>
        <dbReference type="ARBA" id="ARBA00022737"/>
    </source>
</evidence>
<evidence type="ECO:0000256" key="1">
    <source>
        <dbReference type="ARBA" id="ARBA00022614"/>
    </source>
</evidence>
<dbReference type="EMBL" id="JADGJW010000283">
    <property type="protein sequence ID" value="KAJ3220655.1"/>
    <property type="molecule type" value="Genomic_DNA"/>
</dbReference>
<gene>
    <name evidence="4" type="ORF">HK099_004119</name>
</gene>
<protein>
    <recommendedName>
        <fullName evidence="6">L domain-like protein</fullName>
    </recommendedName>
</protein>
<dbReference type="AlphaFoldDB" id="A0AAD5U148"/>
<evidence type="ECO:0008006" key="6">
    <source>
        <dbReference type="Google" id="ProtNLM"/>
    </source>
</evidence>
<dbReference type="Proteomes" id="UP001211065">
    <property type="component" value="Unassembled WGS sequence"/>
</dbReference>
<dbReference type="Pfam" id="PF00560">
    <property type="entry name" value="LRR_1"/>
    <property type="match status" value="1"/>
</dbReference>
<dbReference type="PANTHER" id="PTHR48051">
    <property type="match status" value="1"/>
</dbReference>
<sequence>MGSGFSKSELPFAYVEPTDSSSPSSSSNNIVFTIHNDANTFPSNDRLQNHTQSQISELSQYDNESIITSISESHFTKDLTKITFKQLSKTSAISLCSKNLSRLSRNVGLLQSTTTLHLCCNLLKEIPPEIGHLKNLTILSLEKNKIKFLPDTIGLLVNLTELKLNHNELKSLPNSIGLLDKLTDLNLEFNFIDNLTSDVGLLLNLTSLNLANNRLKSIPVEIGRLNFLRTLNLDNNPLLTPATYHQDPYLSPPSLKELSARVIIRNQLPILSTTSLHISEYLSSSKKCSHCTGPYFESCVKRIKFVERNEYTVPYEAKLCVAHWNNNQQRIKMLFSPIPNTAPINYSSTQNFNNFTSILSSSVSRQNSPNANSMNSSPPPNSVLSSPKINRLIRKKLLFSTKKNADGSDDASDGTFEKGNFSENNLANNSYYIGVTEVEAKTLPLSSFIVRSPSLPTIFFSRDPKTQNTSTIVSEDVNNNGIEVERRDGLGKKRSDFILKRPSFFGSLRKSSSSRNVAFVTGLENIEENSFLSEKIEEVSSPYKETFTKKLVKSYSNEMETNSALIKKKVNEPPQQVQQINIRHIQHSLKTVIDLISKCQTRNSIELLSQIMDAIATNCEALELSPDDKQTNFDRLHFWNGLNDTWLFAIQCAPNFVTLDQEMLEDDWIALRDSVVAWSDVLEWYGLVDYQMGLWEEDIIEAIQANISQIKLRK</sequence>
<dbReference type="PROSITE" id="PS51450">
    <property type="entry name" value="LRR"/>
    <property type="match status" value="3"/>
</dbReference>
<dbReference type="GO" id="GO:0005737">
    <property type="term" value="C:cytoplasm"/>
    <property type="evidence" value="ECO:0007669"/>
    <property type="project" value="TreeGrafter"/>
</dbReference>
<dbReference type="InterPro" id="IPR003591">
    <property type="entry name" value="Leu-rich_rpt_typical-subtyp"/>
</dbReference>
<dbReference type="SUPFAM" id="SSF52075">
    <property type="entry name" value="Outer arm dynein light chain 1"/>
    <property type="match status" value="1"/>
</dbReference>
<name>A0AAD5U148_9FUNG</name>
<keyword evidence="1" id="KW-0433">Leucine-rich repeat</keyword>
<evidence type="ECO:0000256" key="3">
    <source>
        <dbReference type="SAM" id="MobiDB-lite"/>
    </source>
</evidence>
<dbReference type="InterPro" id="IPR032675">
    <property type="entry name" value="LRR_dom_sf"/>
</dbReference>
<evidence type="ECO:0000313" key="4">
    <source>
        <dbReference type="EMBL" id="KAJ3220655.1"/>
    </source>
</evidence>
<dbReference type="InterPro" id="IPR001611">
    <property type="entry name" value="Leu-rich_rpt"/>
</dbReference>
<evidence type="ECO:0000313" key="5">
    <source>
        <dbReference type="Proteomes" id="UP001211065"/>
    </source>
</evidence>
<organism evidence="4 5">
    <name type="scientific">Clydaea vesicula</name>
    <dbReference type="NCBI Taxonomy" id="447962"/>
    <lineage>
        <taxon>Eukaryota</taxon>
        <taxon>Fungi</taxon>
        <taxon>Fungi incertae sedis</taxon>
        <taxon>Chytridiomycota</taxon>
        <taxon>Chytridiomycota incertae sedis</taxon>
        <taxon>Chytridiomycetes</taxon>
        <taxon>Lobulomycetales</taxon>
        <taxon>Lobulomycetaceae</taxon>
        <taxon>Clydaea</taxon>
    </lineage>
</organism>
<keyword evidence="2" id="KW-0677">Repeat</keyword>
<dbReference type="Pfam" id="PF13855">
    <property type="entry name" value="LRR_8"/>
    <property type="match status" value="1"/>
</dbReference>